<dbReference type="EMBL" id="QPKB01000009">
    <property type="protein sequence ID" value="RWR91602.1"/>
    <property type="molecule type" value="Genomic_DNA"/>
</dbReference>
<dbReference type="Pfam" id="PF00561">
    <property type="entry name" value="Abhydrolase_1"/>
    <property type="match status" value="1"/>
</dbReference>
<feature type="domain" description="AB hydrolase-1" evidence="8">
    <location>
        <begin position="27"/>
        <end position="313"/>
    </location>
</feature>
<dbReference type="AlphaFoldDB" id="A0A443PLK3"/>
<comment type="catalytic activity">
    <reaction evidence="7">
        <text>(24S)-24,25-epoxycucurbitadienol + H2O = (24R)-24,25-dihydroxycucurbitadienol</text>
        <dbReference type="Rhea" id="RHEA:81855"/>
        <dbReference type="ChEBI" id="CHEBI:15377"/>
        <dbReference type="ChEBI" id="CHEBI:229949"/>
        <dbReference type="ChEBI" id="CHEBI:229950"/>
    </reaction>
    <physiologicalReaction direction="left-to-right" evidence="7">
        <dbReference type="Rhea" id="RHEA:81856"/>
    </physiologicalReaction>
</comment>
<protein>
    <recommendedName>
        <fullName evidence="2">soluble epoxide hydrolase</fullName>
        <ecNumber evidence="2">3.3.2.10</ecNumber>
    </recommendedName>
</protein>
<dbReference type="FunFam" id="3.40.50.1820:FF:000161">
    <property type="entry name" value="Epoxide hydrolase"/>
    <property type="match status" value="1"/>
</dbReference>
<dbReference type="PRINTS" id="PR00412">
    <property type="entry name" value="EPOXHYDRLASE"/>
</dbReference>
<keyword evidence="10" id="KW-1185">Reference proteome</keyword>
<evidence type="ECO:0000256" key="6">
    <source>
        <dbReference type="ARBA" id="ARBA00058358"/>
    </source>
</evidence>
<dbReference type="Gene3D" id="3.40.50.1820">
    <property type="entry name" value="alpha/beta hydrolase"/>
    <property type="match status" value="1"/>
</dbReference>
<sequence>MESHQLRHRKVRTNGINMHIAEQGSGPLVLLIHGFPELWFSWRHQIKDLAQHGYHVVAPDMRGYGDTDSPLDPASYTCPHLVGDLIGLLDELGHERAHPEVFKLKKAFVVGHDWGAIVAWYLCLFRPDRVHALFNLGVPYFPRSPTTKPSKSFAERFGEGFYMCQFQEYGRAEKAFARYDCYTVMKKILSINKSDPLISPLGMELVDFLEVPSALPTWLNEEELQYFTSKFQKTGFTGPLNYYRAMDLNWELLAPWQGAKILVPTKYVVGDKDIGFEAFGTRAYITGSTFKSLVPNLEVEIIDGHHFIQDEKAQQVTAGILSFFGNQSIV</sequence>
<keyword evidence="3 9" id="KW-0378">Hydrolase</keyword>
<evidence type="ECO:0000256" key="7">
    <source>
        <dbReference type="ARBA" id="ARBA00093212"/>
    </source>
</evidence>
<dbReference type="OrthoDB" id="7130006at2759"/>
<dbReference type="InterPro" id="IPR000639">
    <property type="entry name" value="Epox_hydrolase-like"/>
</dbReference>
<comment type="function">
    <text evidence="6">Epoxide hydrolase involved in the biosynthesis of cucurbitacin and mogroside tetracyclic triterpene natural products (e.g. siamenoside I and mogrosides IV, V and VI). Cucurbitacins have cytotoxic properties and exhibit deterrent taste as a defense barrier against herbivores. Mogrosides are nonsugar highly oxygenated compounds used as high-intensity zero-calorie sweeteners; they also possess pharmacological properties such as regulating immunity, lowering blood sugar and lipid levels, protecting the liver, and acting as antioxidants and antitumor agents. Catalyzes the hydrolysis of aromatic epoxide-containing substrates, such as the conversion of 24,25-epoxycucurbitadienol to 24,25-dihydroxycucurbitadienol.</text>
</comment>
<gene>
    <name evidence="9" type="ORF">CKAN_02076800</name>
</gene>
<evidence type="ECO:0000256" key="3">
    <source>
        <dbReference type="ARBA" id="ARBA00022801"/>
    </source>
</evidence>
<dbReference type="STRING" id="337451.A0A443PLK3"/>
<dbReference type="InterPro" id="IPR000073">
    <property type="entry name" value="AB_hydrolase_1"/>
</dbReference>
<evidence type="ECO:0000256" key="2">
    <source>
        <dbReference type="ARBA" id="ARBA00013006"/>
    </source>
</evidence>
<evidence type="ECO:0000256" key="1">
    <source>
        <dbReference type="ARBA" id="ARBA00004721"/>
    </source>
</evidence>
<evidence type="ECO:0000256" key="5">
    <source>
        <dbReference type="ARBA" id="ARBA00051067"/>
    </source>
</evidence>
<dbReference type="PANTHER" id="PTHR43329">
    <property type="entry name" value="EPOXIDE HYDROLASE"/>
    <property type="match status" value="1"/>
</dbReference>
<organism evidence="9 10">
    <name type="scientific">Cinnamomum micranthum f. kanehirae</name>
    <dbReference type="NCBI Taxonomy" id="337451"/>
    <lineage>
        <taxon>Eukaryota</taxon>
        <taxon>Viridiplantae</taxon>
        <taxon>Streptophyta</taxon>
        <taxon>Embryophyta</taxon>
        <taxon>Tracheophyta</taxon>
        <taxon>Spermatophyta</taxon>
        <taxon>Magnoliopsida</taxon>
        <taxon>Magnoliidae</taxon>
        <taxon>Laurales</taxon>
        <taxon>Lauraceae</taxon>
        <taxon>Cinnamomum</taxon>
    </lineage>
</organism>
<name>A0A443PLK3_9MAGN</name>
<dbReference type="GO" id="GO:0004301">
    <property type="term" value="F:epoxide hydrolase activity"/>
    <property type="evidence" value="ECO:0007669"/>
    <property type="project" value="UniProtKB-EC"/>
</dbReference>
<comment type="catalytic activity">
    <reaction evidence="5">
        <text>an epoxide + H2O = an ethanediol</text>
        <dbReference type="Rhea" id="RHEA:19037"/>
        <dbReference type="ChEBI" id="CHEBI:15377"/>
        <dbReference type="ChEBI" id="CHEBI:32955"/>
        <dbReference type="ChEBI" id="CHEBI:140594"/>
        <dbReference type="EC" id="3.3.2.10"/>
    </reaction>
    <physiologicalReaction direction="left-to-right" evidence="5">
        <dbReference type="Rhea" id="RHEA:19038"/>
    </physiologicalReaction>
</comment>
<reference evidence="9 10" key="1">
    <citation type="journal article" date="2019" name="Nat. Plants">
        <title>Stout camphor tree genome fills gaps in understanding of flowering plant genome evolution.</title>
        <authorList>
            <person name="Chaw S.M."/>
            <person name="Liu Y.C."/>
            <person name="Wu Y.W."/>
            <person name="Wang H.Y."/>
            <person name="Lin C.I."/>
            <person name="Wu C.S."/>
            <person name="Ke H.M."/>
            <person name="Chang L.Y."/>
            <person name="Hsu C.Y."/>
            <person name="Yang H.T."/>
            <person name="Sudianto E."/>
            <person name="Hsu M.H."/>
            <person name="Wu K.P."/>
            <person name="Wang L.N."/>
            <person name="Leebens-Mack J.H."/>
            <person name="Tsai I.J."/>
        </authorList>
    </citation>
    <scope>NUCLEOTIDE SEQUENCE [LARGE SCALE GENOMIC DNA]</scope>
    <source>
        <strain evidence="10">cv. Chaw 1501</strain>
        <tissue evidence="9">Young leaves</tissue>
    </source>
</reference>
<dbReference type="InterPro" id="IPR029058">
    <property type="entry name" value="AB_hydrolase_fold"/>
</dbReference>
<accession>A0A443PLK3</accession>
<dbReference type="SUPFAM" id="SSF53474">
    <property type="entry name" value="alpha/beta-Hydrolases"/>
    <property type="match status" value="1"/>
</dbReference>
<evidence type="ECO:0000259" key="8">
    <source>
        <dbReference type="Pfam" id="PF00561"/>
    </source>
</evidence>
<evidence type="ECO:0000313" key="10">
    <source>
        <dbReference type="Proteomes" id="UP000283530"/>
    </source>
</evidence>
<evidence type="ECO:0000313" key="9">
    <source>
        <dbReference type="EMBL" id="RWR91602.1"/>
    </source>
</evidence>
<dbReference type="EC" id="3.3.2.10" evidence="2"/>
<comment type="pathway">
    <text evidence="1">Secondary metabolite biosynthesis; terpenoid biosynthesis.</text>
</comment>
<proteinExistence type="inferred from homology"/>
<dbReference type="Proteomes" id="UP000283530">
    <property type="component" value="Unassembled WGS sequence"/>
</dbReference>
<comment type="caution">
    <text evidence="9">The sequence shown here is derived from an EMBL/GenBank/DDBJ whole genome shotgun (WGS) entry which is preliminary data.</text>
</comment>
<comment type="similarity">
    <text evidence="4">Belongs to the AB hydrolase superfamily. Epoxide hydrolase family.</text>
</comment>
<evidence type="ECO:0000256" key="4">
    <source>
        <dbReference type="ARBA" id="ARBA00038334"/>
    </source>
</evidence>